<dbReference type="EMBL" id="HBUF01649840">
    <property type="protein sequence ID" value="CAG6786760.1"/>
    <property type="molecule type" value="Transcribed_RNA"/>
</dbReference>
<organism evidence="1">
    <name type="scientific">Cacopsylla melanoneura</name>
    <dbReference type="NCBI Taxonomy" id="428564"/>
    <lineage>
        <taxon>Eukaryota</taxon>
        <taxon>Metazoa</taxon>
        <taxon>Ecdysozoa</taxon>
        <taxon>Arthropoda</taxon>
        <taxon>Hexapoda</taxon>
        <taxon>Insecta</taxon>
        <taxon>Pterygota</taxon>
        <taxon>Neoptera</taxon>
        <taxon>Paraneoptera</taxon>
        <taxon>Hemiptera</taxon>
        <taxon>Sternorrhyncha</taxon>
        <taxon>Psylloidea</taxon>
        <taxon>Psyllidae</taxon>
        <taxon>Psyllinae</taxon>
        <taxon>Cacopsylla</taxon>
    </lineage>
</organism>
<reference evidence="1" key="1">
    <citation type="submission" date="2021-05" db="EMBL/GenBank/DDBJ databases">
        <authorList>
            <person name="Alioto T."/>
            <person name="Alioto T."/>
            <person name="Gomez Garrido J."/>
        </authorList>
    </citation>
    <scope>NUCLEOTIDE SEQUENCE</scope>
</reference>
<protein>
    <submittedName>
        <fullName evidence="1">Uncharacterized protein</fullName>
    </submittedName>
</protein>
<accession>A0A8D9BQ69</accession>
<name>A0A8D9BQ69_9HEMI</name>
<dbReference type="AlphaFoldDB" id="A0A8D9BQ69"/>
<sequence length="121" mass="14372">MKDAHLKLISISQEGVTHGFNRNKLSLRHQRKYYYYYSDESLSSAFKSLVGIISWNYFLREGIKRVLWCIFLYLKIFQSGSSSHVQFPGIYFSTLDTYLGNRYFYIITKFQKLFGTRGKLH</sequence>
<evidence type="ECO:0000313" key="1">
    <source>
        <dbReference type="EMBL" id="CAG6786760.1"/>
    </source>
</evidence>
<proteinExistence type="predicted"/>